<feature type="domain" description="Peptidase M12B" evidence="13">
    <location>
        <begin position="1"/>
        <end position="175"/>
    </location>
</feature>
<feature type="compositionally biased region" description="Basic residues" evidence="9">
    <location>
        <begin position="534"/>
        <end position="544"/>
    </location>
</feature>
<dbReference type="GO" id="GO:0009897">
    <property type="term" value="C:external side of plasma membrane"/>
    <property type="evidence" value="ECO:0007669"/>
    <property type="project" value="TreeGrafter"/>
</dbReference>
<feature type="domain" description="EGF-like" evidence="11">
    <location>
        <begin position="411"/>
        <end position="444"/>
    </location>
</feature>
<evidence type="ECO:0000256" key="2">
    <source>
        <dbReference type="ARBA" id="ARBA00022692"/>
    </source>
</evidence>
<feature type="region of interest" description="Disordered" evidence="9">
    <location>
        <begin position="510"/>
        <end position="544"/>
    </location>
</feature>
<dbReference type="InterPro" id="IPR024079">
    <property type="entry name" value="MetalloPept_cat_dom_sf"/>
</dbReference>
<feature type="binding site" evidence="8">
    <location>
        <position position="124"/>
    </location>
    <ligand>
        <name>Zn(2+)</name>
        <dbReference type="ChEBI" id="CHEBI:29105"/>
        <note>catalytic</note>
    </ligand>
</feature>
<keyword evidence="4 10" id="KW-0472">Membrane</keyword>
<comment type="caution">
    <text evidence="7">Lacks conserved residue(s) required for the propagation of feature annotation.</text>
</comment>
<dbReference type="Pfam" id="PF00200">
    <property type="entry name" value="Disintegrin"/>
    <property type="match status" value="1"/>
</dbReference>
<dbReference type="GeneID" id="103249201"/>
<dbReference type="FunFam" id="4.10.70.10:FF:000001">
    <property type="entry name" value="Disintegrin and metalloproteinase domain-containing protein 22"/>
    <property type="match status" value="1"/>
</dbReference>
<evidence type="ECO:0000256" key="8">
    <source>
        <dbReference type="PROSITE-ProRule" id="PRU00276"/>
    </source>
</evidence>
<dbReference type="GO" id="GO:0006508">
    <property type="term" value="P:proteolysis"/>
    <property type="evidence" value="ECO:0007669"/>
    <property type="project" value="InterPro"/>
</dbReference>
<accession>A0A1U7SWV0</accession>
<evidence type="ECO:0000259" key="12">
    <source>
        <dbReference type="PROSITE" id="PS50214"/>
    </source>
</evidence>
<dbReference type="GO" id="GO:0008584">
    <property type="term" value="P:male gonad development"/>
    <property type="evidence" value="ECO:0007669"/>
    <property type="project" value="TreeGrafter"/>
</dbReference>
<evidence type="ECO:0000256" key="10">
    <source>
        <dbReference type="SAM" id="Phobius"/>
    </source>
</evidence>
<dbReference type="GO" id="GO:0004222">
    <property type="term" value="F:metalloendopeptidase activity"/>
    <property type="evidence" value="ECO:0007669"/>
    <property type="project" value="InterPro"/>
</dbReference>
<evidence type="ECO:0000259" key="13">
    <source>
        <dbReference type="PROSITE" id="PS50215"/>
    </source>
</evidence>
<dbReference type="AlphaFoldDB" id="A0A1U7SWV0"/>
<comment type="subcellular location">
    <subcellularLocation>
        <location evidence="1">Membrane</location>
        <topology evidence="1">Single-pass type I membrane protein</topology>
    </subcellularLocation>
</comment>
<dbReference type="InterPro" id="IPR000742">
    <property type="entry name" value="EGF"/>
</dbReference>
<evidence type="ECO:0000256" key="7">
    <source>
        <dbReference type="PROSITE-ProRule" id="PRU00076"/>
    </source>
</evidence>
<feature type="disulfide bond" evidence="7">
    <location>
        <begin position="434"/>
        <end position="443"/>
    </location>
</feature>
<feature type="transmembrane region" description="Helical" evidence="10">
    <location>
        <begin position="469"/>
        <end position="492"/>
    </location>
</feature>
<evidence type="ECO:0000256" key="9">
    <source>
        <dbReference type="SAM" id="MobiDB-lite"/>
    </source>
</evidence>
<evidence type="ECO:0000256" key="3">
    <source>
        <dbReference type="ARBA" id="ARBA00022989"/>
    </source>
</evidence>
<dbReference type="InterPro" id="IPR018358">
    <property type="entry name" value="Disintegrin_CS"/>
</dbReference>
<keyword evidence="2 10" id="KW-0812">Transmembrane</keyword>
<keyword evidence="14" id="KW-1185">Reference proteome</keyword>
<keyword evidence="7" id="KW-0245">EGF-like domain</keyword>
<dbReference type="SMART" id="SM00050">
    <property type="entry name" value="DISIN"/>
    <property type="match status" value="1"/>
</dbReference>
<protein>
    <submittedName>
        <fullName evidence="15">Disintegrin and metalloproteinase domain-containing protein 30-like</fullName>
    </submittedName>
</protein>
<dbReference type="Pfam" id="PF01421">
    <property type="entry name" value="Reprolysin"/>
    <property type="match status" value="1"/>
</dbReference>
<sequence length="544" mass="60504">MNGNLSQVINDAILMTSIMDTYFQDVNMRIHLKALEVWTHSNRIYLGYPELSEVLGRFLLYRKSVLNKRLPADWAHLYVHKKYSDALAWSFGRVCSLEHVGSASSLLDVNILAPATWSAHELGHAVGMLHDEEYCQCKGRLNCIMGTGRSGFSNCSYIHFFQHVSSGATCLNDIPGLGYVIKRCGNRIVEDDEECDCGSTEDCRGDRCCQSNCRLKLGANCSIGLCCHDCAFRPSGYVCRREENECDLAEYCDGSSSVCPDDFYKQDGTPCKYDGRCFRKGCRSRYMQCQSIFGPDAREAPDRCYEAVNLIGDQFGNCEITGIRKFQKCKREDSVCGRLQCINVQTLPDLPDHTTVISTYLQAENLKCWGTGYHLSMQPLGIPDTGVINDGTSCGVDRVCVNRTCVNSSVLQFDCLPDKCNARGVCNNRKNCHCMYGWAAPSCELEGFGGSVDSGPPGPISVEVSSGPIPVVFIMVLRFVLLILSVTFVFFWQMIGNYLKKENTEAPKFEAHTAHNEPTTVLDEPKANIASKPSKAKNVKKLKK</sequence>
<organism evidence="14 15">
    <name type="scientific">Carlito syrichta</name>
    <name type="common">Philippine tarsier</name>
    <name type="synonym">Tarsius syrichta</name>
    <dbReference type="NCBI Taxonomy" id="1868482"/>
    <lineage>
        <taxon>Eukaryota</taxon>
        <taxon>Metazoa</taxon>
        <taxon>Chordata</taxon>
        <taxon>Craniata</taxon>
        <taxon>Vertebrata</taxon>
        <taxon>Euteleostomi</taxon>
        <taxon>Mammalia</taxon>
        <taxon>Eutheria</taxon>
        <taxon>Euarchontoglires</taxon>
        <taxon>Primates</taxon>
        <taxon>Haplorrhini</taxon>
        <taxon>Tarsiiformes</taxon>
        <taxon>Tarsiidae</taxon>
        <taxon>Carlito</taxon>
    </lineage>
</organism>
<feature type="domain" description="Disintegrin" evidence="12">
    <location>
        <begin position="181"/>
        <end position="267"/>
    </location>
</feature>
<dbReference type="GO" id="GO:0046872">
    <property type="term" value="F:metal ion binding"/>
    <property type="evidence" value="ECO:0007669"/>
    <property type="project" value="UniProtKB-KW"/>
</dbReference>
<dbReference type="KEGG" id="csyr:103249201"/>
<evidence type="ECO:0000259" key="11">
    <source>
        <dbReference type="PROSITE" id="PS50026"/>
    </source>
</evidence>
<dbReference type="Gene3D" id="3.40.390.10">
    <property type="entry name" value="Collagenase (Catalytic Domain)"/>
    <property type="match status" value="1"/>
</dbReference>
<dbReference type="InterPro" id="IPR036436">
    <property type="entry name" value="Disintegrin_dom_sf"/>
</dbReference>
<dbReference type="GO" id="GO:1990913">
    <property type="term" value="C:sperm head plasma membrane"/>
    <property type="evidence" value="ECO:0007669"/>
    <property type="project" value="TreeGrafter"/>
</dbReference>
<keyword evidence="5 7" id="KW-1015">Disulfide bond</keyword>
<feature type="disulfide bond" evidence="6">
    <location>
        <begin position="239"/>
        <end position="259"/>
    </location>
</feature>
<keyword evidence="3 10" id="KW-1133">Transmembrane helix</keyword>
<proteinExistence type="predicted"/>
<evidence type="ECO:0000313" key="14">
    <source>
        <dbReference type="Proteomes" id="UP000189704"/>
    </source>
</evidence>
<dbReference type="PROSITE" id="PS50026">
    <property type="entry name" value="EGF_3"/>
    <property type="match status" value="1"/>
</dbReference>
<dbReference type="PROSITE" id="PS50215">
    <property type="entry name" value="ADAM_MEPRO"/>
    <property type="match status" value="1"/>
</dbReference>
<dbReference type="RefSeq" id="XP_008046031.1">
    <property type="nucleotide sequence ID" value="XM_008047840.2"/>
</dbReference>
<dbReference type="OrthoDB" id="5951731at2759"/>
<feature type="binding site" evidence="8">
    <location>
        <position position="120"/>
    </location>
    <ligand>
        <name>Zn(2+)</name>
        <dbReference type="ChEBI" id="CHEBI:29105"/>
        <note>catalytic</note>
    </ligand>
</feature>
<dbReference type="Proteomes" id="UP000189704">
    <property type="component" value="Unplaced"/>
</dbReference>
<evidence type="ECO:0000256" key="1">
    <source>
        <dbReference type="ARBA" id="ARBA00004479"/>
    </source>
</evidence>
<keyword evidence="8" id="KW-0862">Zinc</keyword>
<dbReference type="PANTHER" id="PTHR11905:SF148">
    <property type="entry name" value="DISINTEGRIN AND METALLOPROTEINASE DOMAIN-CONTAINING PROTEIN 30"/>
    <property type="match status" value="1"/>
</dbReference>
<keyword evidence="8" id="KW-0479">Metal-binding</keyword>
<dbReference type="InterPro" id="IPR001762">
    <property type="entry name" value="Disintegrin_dom"/>
</dbReference>
<dbReference type="Gene3D" id="4.10.70.10">
    <property type="entry name" value="Disintegrin domain"/>
    <property type="match status" value="1"/>
</dbReference>
<evidence type="ECO:0000256" key="6">
    <source>
        <dbReference type="PROSITE-ProRule" id="PRU00068"/>
    </source>
</evidence>
<dbReference type="SUPFAM" id="SSF57552">
    <property type="entry name" value="Blood coagulation inhibitor (disintegrin)"/>
    <property type="match status" value="1"/>
</dbReference>
<name>A0A1U7SWV0_CARSF</name>
<gene>
    <name evidence="15" type="primary">LOC103249201</name>
</gene>
<evidence type="ECO:0000256" key="4">
    <source>
        <dbReference type="ARBA" id="ARBA00023136"/>
    </source>
</evidence>
<dbReference type="InterPro" id="IPR006586">
    <property type="entry name" value="ADAM_Cys-rich"/>
</dbReference>
<dbReference type="PROSITE" id="PS01186">
    <property type="entry name" value="EGF_2"/>
    <property type="match status" value="1"/>
</dbReference>
<dbReference type="PANTHER" id="PTHR11905">
    <property type="entry name" value="ADAM A DISINTEGRIN AND METALLOPROTEASE DOMAIN"/>
    <property type="match status" value="1"/>
</dbReference>
<dbReference type="PROSITE" id="PS00427">
    <property type="entry name" value="DISINTEGRIN_1"/>
    <property type="match status" value="1"/>
</dbReference>
<dbReference type="InterPro" id="IPR034027">
    <property type="entry name" value="Reprolysin_adamalysin"/>
</dbReference>
<reference evidence="15" key="1">
    <citation type="submission" date="2025-08" db="UniProtKB">
        <authorList>
            <consortium name="RefSeq"/>
        </authorList>
    </citation>
    <scope>IDENTIFICATION</scope>
</reference>
<dbReference type="Pfam" id="PF08516">
    <property type="entry name" value="ADAM_CR"/>
    <property type="match status" value="1"/>
</dbReference>
<evidence type="ECO:0000256" key="5">
    <source>
        <dbReference type="ARBA" id="ARBA00023157"/>
    </source>
</evidence>
<dbReference type="CDD" id="cd04269">
    <property type="entry name" value="ZnMc_adamalysin_II_like"/>
    <property type="match status" value="1"/>
</dbReference>
<dbReference type="SMART" id="SM00608">
    <property type="entry name" value="ACR"/>
    <property type="match status" value="1"/>
</dbReference>
<dbReference type="PRINTS" id="PR00289">
    <property type="entry name" value="DISINTEGRIN"/>
</dbReference>
<feature type="binding site" evidence="8">
    <location>
        <position position="130"/>
    </location>
    <ligand>
        <name>Zn(2+)</name>
        <dbReference type="ChEBI" id="CHEBI:29105"/>
        <note>catalytic</note>
    </ligand>
</feature>
<evidence type="ECO:0000313" key="15">
    <source>
        <dbReference type="RefSeq" id="XP_008046031.1"/>
    </source>
</evidence>
<dbReference type="InterPro" id="IPR001590">
    <property type="entry name" value="Peptidase_M12B"/>
</dbReference>
<feature type="active site" evidence="8">
    <location>
        <position position="121"/>
    </location>
</feature>
<dbReference type="SUPFAM" id="SSF55486">
    <property type="entry name" value="Metalloproteases ('zincins'), catalytic domain"/>
    <property type="match status" value="1"/>
</dbReference>
<dbReference type="PROSITE" id="PS50214">
    <property type="entry name" value="DISINTEGRIN_2"/>
    <property type="match status" value="1"/>
</dbReference>